<comment type="caution">
    <text evidence="3">The sequence shown here is derived from an EMBL/GenBank/DDBJ whole genome shotgun (WGS) entry which is preliminary data.</text>
</comment>
<keyword evidence="2" id="KW-0012">Acyltransferase</keyword>
<dbReference type="PANTHER" id="PTHR31896">
    <property type="entry name" value="FAMILY REGULATORY PROTEIN, PUTATIVE (AFU_ORTHOLOGUE AFUA_3G14730)-RELATED"/>
    <property type="match status" value="1"/>
</dbReference>
<name>A0A3A3AAF9_9EURO</name>
<dbReference type="STRING" id="2070753.A0A3A3AAF9"/>
<proteinExistence type="predicted"/>
<evidence type="ECO:0000313" key="4">
    <source>
        <dbReference type="Proteomes" id="UP000266188"/>
    </source>
</evidence>
<dbReference type="GO" id="GO:0016746">
    <property type="term" value="F:acyltransferase activity"/>
    <property type="evidence" value="ECO:0007669"/>
    <property type="project" value="UniProtKB-KW"/>
</dbReference>
<dbReference type="OrthoDB" id="444127at2759"/>
<evidence type="ECO:0000256" key="1">
    <source>
        <dbReference type="ARBA" id="ARBA00022679"/>
    </source>
</evidence>
<keyword evidence="1 3" id="KW-0808">Transferase</keyword>
<evidence type="ECO:0000313" key="3">
    <source>
        <dbReference type="EMBL" id="RJE26341.1"/>
    </source>
</evidence>
<dbReference type="AlphaFoldDB" id="A0A3A3AAF9"/>
<organism evidence="3 4">
    <name type="scientific">Aspergillus sclerotialis</name>
    <dbReference type="NCBI Taxonomy" id="2070753"/>
    <lineage>
        <taxon>Eukaryota</taxon>
        <taxon>Fungi</taxon>
        <taxon>Dikarya</taxon>
        <taxon>Ascomycota</taxon>
        <taxon>Pezizomycotina</taxon>
        <taxon>Eurotiomycetes</taxon>
        <taxon>Eurotiomycetidae</taxon>
        <taxon>Eurotiales</taxon>
        <taxon>Aspergillaceae</taxon>
        <taxon>Aspergillus</taxon>
        <taxon>Aspergillus subgen. Polypaecilum</taxon>
    </lineage>
</organism>
<keyword evidence="4" id="KW-1185">Reference proteome</keyword>
<dbReference type="PANTHER" id="PTHR31896:SF64">
    <property type="entry name" value="TRICHOTHECENE 3-O-ACETYLTRANSFERASE"/>
    <property type="match status" value="1"/>
</dbReference>
<dbReference type="Gene3D" id="3.30.559.10">
    <property type="entry name" value="Chloramphenicol acetyltransferase-like domain"/>
    <property type="match status" value="2"/>
</dbReference>
<reference evidence="4" key="1">
    <citation type="submission" date="2017-02" db="EMBL/GenBank/DDBJ databases">
        <authorList>
            <person name="Tafer H."/>
            <person name="Lopandic K."/>
        </authorList>
    </citation>
    <scope>NUCLEOTIDE SEQUENCE [LARGE SCALE GENOMIC DNA]</scope>
    <source>
        <strain evidence="4">CBS 366.77</strain>
    </source>
</reference>
<accession>A0A3A3AAF9</accession>
<dbReference type="EMBL" id="MVGC01000024">
    <property type="protein sequence ID" value="RJE26341.1"/>
    <property type="molecule type" value="Genomic_DNA"/>
</dbReference>
<sequence length="545" mass="61255">MALFKTSILDSGRVHPKTKPISKRTTVLSLLDATVTDFAKTSATWLFECPEQAGQFNLPDHLRQSLQITLNAYPQWCGQLKSINSLSHSSVPERSYLPPHARRFGRVYVTYGSREDPGVEFIIGNSTATIEDLIPLSRTKDKPIWDRHEAPIDEFSPLTSLVNPLKDNPEDEYTLPAIAIQATTLACGGYVLSVKAAHAIADAHSLIYFVKHWAAISRSILRNLPLPSPTPIFNPEMLDSLAAGDISSDAADQTIIQQTNRLPFHRYDWWIPSPSMPSWGTSKPDVFAEEEVVPAGNAIPWCEFDMEAPISHYVVHLTKEQIEFLWREANKGSSERENKERITRHDAILAHIWSCINRARQMDQDDGPVHADLSYGLRPVLNLGEDFMGSPIVILNIEMRASELTSTTATDRSKQAINIQPIAQHIRKTINQANDPSLLAAHLHNVAFEKTPQRIWQAFLGRRHILVTTWARAGLYEVDFGFGGESKVRYAWGIVPDMDGIVLIKEAGALDRGMSWTERGVDVSIRLRREDMERLLRDPLLLPDI</sequence>
<dbReference type="Pfam" id="PF02458">
    <property type="entry name" value="Transferase"/>
    <property type="match status" value="2"/>
</dbReference>
<gene>
    <name evidence="3" type="ORF">PHISCL_01314</name>
</gene>
<protein>
    <submittedName>
        <fullName evidence="3">Transferase family</fullName>
    </submittedName>
</protein>
<dbReference type="Proteomes" id="UP000266188">
    <property type="component" value="Unassembled WGS sequence"/>
</dbReference>
<dbReference type="InterPro" id="IPR023213">
    <property type="entry name" value="CAT-like_dom_sf"/>
</dbReference>
<evidence type="ECO:0000256" key="2">
    <source>
        <dbReference type="ARBA" id="ARBA00023315"/>
    </source>
</evidence>
<dbReference type="InterPro" id="IPR051283">
    <property type="entry name" value="Sec_Metabolite_Acyltrans"/>
</dbReference>